<feature type="domain" description="VWFC" evidence="6">
    <location>
        <begin position="205"/>
        <end position="267"/>
    </location>
</feature>
<feature type="compositionally biased region" description="Low complexity" evidence="4">
    <location>
        <begin position="350"/>
        <end position="368"/>
    </location>
</feature>
<feature type="compositionally biased region" description="Polar residues" evidence="4">
    <location>
        <begin position="306"/>
        <end position="326"/>
    </location>
</feature>
<evidence type="ECO:0000313" key="7">
    <source>
        <dbReference type="EMBL" id="KAL0272507.1"/>
    </source>
</evidence>
<gene>
    <name evidence="7" type="ORF">PYX00_005446</name>
</gene>
<dbReference type="SUPFAM" id="SSF57603">
    <property type="entry name" value="FnI-like domain"/>
    <property type="match status" value="4"/>
</dbReference>
<feature type="compositionally biased region" description="Basic and acidic residues" evidence="4">
    <location>
        <begin position="287"/>
        <end position="301"/>
    </location>
</feature>
<dbReference type="PANTHER" id="PTHR46698">
    <property type="entry name" value="CROSSVEINLESS 2"/>
    <property type="match status" value="1"/>
</dbReference>
<evidence type="ECO:0000256" key="1">
    <source>
        <dbReference type="ARBA" id="ARBA00004613"/>
    </source>
</evidence>
<evidence type="ECO:0000259" key="6">
    <source>
        <dbReference type="PROSITE" id="PS50184"/>
    </source>
</evidence>
<evidence type="ECO:0000256" key="2">
    <source>
        <dbReference type="ARBA" id="ARBA00022525"/>
    </source>
</evidence>
<feature type="domain" description="VWFC" evidence="6">
    <location>
        <begin position="528"/>
        <end position="591"/>
    </location>
</feature>
<feature type="compositionally biased region" description="Basic and acidic residues" evidence="4">
    <location>
        <begin position="889"/>
        <end position="905"/>
    </location>
</feature>
<protein>
    <recommendedName>
        <fullName evidence="6">VWFC domain-containing protein</fullName>
    </recommendedName>
</protein>
<evidence type="ECO:0000256" key="5">
    <source>
        <dbReference type="SAM" id="SignalP"/>
    </source>
</evidence>
<evidence type="ECO:0000256" key="3">
    <source>
        <dbReference type="ARBA" id="ARBA00022729"/>
    </source>
</evidence>
<comment type="caution">
    <text evidence="7">The sequence shown here is derived from an EMBL/GenBank/DDBJ whole genome shotgun (WGS) entry which is preliminary data.</text>
</comment>
<feature type="compositionally biased region" description="Basic residues" evidence="4">
    <location>
        <begin position="801"/>
        <end position="811"/>
    </location>
</feature>
<dbReference type="InterPro" id="IPR001007">
    <property type="entry name" value="VWF_dom"/>
</dbReference>
<dbReference type="InterPro" id="IPR052424">
    <property type="entry name" value="Kielin_Chordin-BMP_Reg"/>
</dbReference>
<comment type="subcellular location">
    <subcellularLocation>
        <location evidence="1">Secreted</location>
    </subcellularLocation>
</comment>
<feature type="signal peptide" evidence="5">
    <location>
        <begin position="1"/>
        <end position="20"/>
    </location>
</feature>
<dbReference type="GO" id="GO:0005576">
    <property type="term" value="C:extracellular region"/>
    <property type="evidence" value="ECO:0007669"/>
    <property type="project" value="UniProtKB-SubCell"/>
</dbReference>
<feature type="region of interest" description="Disordered" evidence="4">
    <location>
        <begin position="278"/>
        <end position="370"/>
    </location>
</feature>
<dbReference type="PANTHER" id="PTHR46698:SF3">
    <property type="entry name" value="TENECTIN ISOFORM 1-RELATED"/>
    <property type="match status" value="1"/>
</dbReference>
<feature type="region of interest" description="Disordered" evidence="4">
    <location>
        <begin position="846"/>
        <end position="905"/>
    </location>
</feature>
<dbReference type="Gene3D" id="2.10.70.10">
    <property type="entry name" value="Complement Module, domain 1"/>
    <property type="match status" value="3"/>
</dbReference>
<organism evidence="7">
    <name type="scientific">Menopon gallinae</name>
    <name type="common">poultry shaft louse</name>
    <dbReference type="NCBI Taxonomy" id="328185"/>
    <lineage>
        <taxon>Eukaryota</taxon>
        <taxon>Metazoa</taxon>
        <taxon>Ecdysozoa</taxon>
        <taxon>Arthropoda</taxon>
        <taxon>Hexapoda</taxon>
        <taxon>Insecta</taxon>
        <taxon>Pterygota</taxon>
        <taxon>Neoptera</taxon>
        <taxon>Paraneoptera</taxon>
        <taxon>Psocodea</taxon>
        <taxon>Troctomorpha</taxon>
        <taxon>Phthiraptera</taxon>
        <taxon>Amblycera</taxon>
        <taxon>Menoponidae</taxon>
        <taxon>Menopon</taxon>
    </lineage>
</organism>
<dbReference type="EMBL" id="JARGDH010000003">
    <property type="protein sequence ID" value="KAL0272507.1"/>
    <property type="molecule type" value="Genomic_DNA"/>
</dbReference>
<dbReference type="AlphaFoldDB" id="A0AAW2HRT0"/>
<proteinExistence type="predicted"/>
<dbReference type="SMART" id="SM00214">
    <property type="entry name" value="VWC"/>
    <property type="match status" value="3"/>
</dbReference>
<accession>A0AAW2HRT0</accession>
<feature type="region of interest" description="Disordered" evidence="4">
    <location>
        <begin position="800"/>
        <end position="819"/>
    </location>
</feature>
<feature type="compositionally biased region" description="Basic residues" evidence="4">
    <location>
        <begin position="774"/>
        <end position="785"/>
    </location>
</feature>
<name>A0AAW2HRT0_9NEOP</name>
<feature type="compositionally biased region" description="Polar residues" evidence="4">
    <location>
        <begin position="339"/>
        <end position="348"/>
    </location>
</feature>
<reference evidence="7" key="1">
    <citation type="journal article" date="2024" name="Gigascience">
        <title>Chromosome-level genome of the poultry shaft louse Menopon gallinae provides insight into the host-switching and adaptive evolution of parasitic lice.</title>
        <authorList>
            <person name="Xu Y."/>
            <person name="Ma L."/>
            <person name="Liu S."/>
            <person name="Liang Y."/>
            <person name="Liu Q."/>
            <person name="He Z."/>
            <person name="Tian L."/>
            <person name="Duan Y."/>
            <person name="Cai W."/>
            <person name="Li H."/>
            <person name="Song F."/>
        </authorList>
    </citation>
    <scope>NUCLEOTIDE SEQUENCE</scope>
    <source>
        <strain evidence="7">Cailab_2023a</strain>
    </source>
</reference>
<feature type="region of interest" description="Disordered" evidence="4">
    <location>
        <begin position="768"/>
        <end position="789"/>
    </location>
</feature>
<evidence type="ECO:0000256" key="4">
    <source>
        <dbReference type="SAM" id="MobiDB-lite"/>
    </source>
</evidence>
<dbReference type="PROSITE" id="PS50184">
    <property type="entry name" value="VWFC_2"/>
    <property type="match status" value="3"/>
</dbReference>
<feature type="chain" id="PRO_5043363082" description="VWFC domain-containing protein" evidence="5">
    <location>
        <begin position="21"/>
        <end position="958"/>
    </location>
</feature>
<keyword evidence="2" id="KW-0964">Secreted</keyword>
<sequence length="958" mass="106171">MGHYLTRLVLVIVFCCHVGSYPLDAEPKDRTGLRGSARTDSTMCTYKGTVHEDGEAIDVDEPCLLCRCRTGALTCRLRICPDVPDPPPPGCYVVHNTNQCCPEILCQTESKETDIEVRTVSGPPSNMEVCMINGSLYAEGSALESSGPCEYCYCIKGHQKCIKPKCIVPFEGCKPIYSPKSCCPTQYDCRDRMANVSTTDRNLGCNVNGVAYAEGEMLSANGSSCEKCYCMSGKVHCVPVTCDTELKGDCEPVYEPGQCCPTSYVCSKTIMGMSENSIRTVSKRLNRKDGTKSDEDTEKTTTSDSVPNTTESFTTTNVQDESLETTTELDDRSKADQPANASDSSLQKNAVLEVTTTEQEESTSQLATSHTKNDIIDILSRNHINFVKENNTAQLKESTTALPNVEEICSSSSQTDDEYDSYDYNEPRLPPSLPNLVIFPFVAADAVVKDEETTKTVSYDESSIKRVGTETVFYKDYFSPPTKTEGGFVPKHPPVLANAYQDSSYIKTDGSYLSVSPSVILPAKTTSDQCVFKGQLYEHGELLSEPGDCQSCICYYGEVICREIICPEVRPGCRRTSEKDVKSCCGKVVCDLKEPDEHPLKFDILLTTEKPKKQTKPSVDVIKVTPNPFKDVIRTEPAPDLSSLMGELLPALEEQQTKKPVTVTYKNLVVDYYPDFLVTTTRDDLRRKNYKNPIFYPTEVYPFTETSANVTQTVTSSVSSSADDLEGNNSKYPYESVKTSVRPIITIATEPSKLFEYYTVEEYKATQKQDVTRRTRPPNRTRPTKKTTEIPVHDAKLTSTSKHKYPTKTKSKSTTTAKPVEKNAVDDPFSLDSVLRFFFNTETTTAPTSTTKHASTTRKTTKKDTSKKFTAMPSEERSKQTTKNAVPEFRYKESGSTDSPKRSDLANKKNAIGSLLKLAGCNIYGRMYRVGKIIAELSNPCLECICTDFGVECNPLIC</sequence>
<feature type="domain" description="VWFC" evidence="6">
    <location>
        <begin position="42"/>
        <end position="107"/>
    </location>
</feature>
<dbReference type="Pfam" id="PF23334">
    <property type="entry name" value="VWC2L_2nd"/>
    <property type="match status" value="1"/>
</dbReference>
<keyword evidence="3 5" id="KW-0732">Signal</keyword>